<evidence type="ECO:0000313" key="3">
    <source>
        <dbReference type="EMBL" id="KAL3654559.1"/>
    </source>
</evidence>
<keyword evidence="4" id="KW-1185">Reference proteome</keyword>
<accession>A0ABD3EN99</accession>
<dbReference type="InterPro" id="IPR052611">
    <property type="entry name" value="Plant_RLK_LysM"/>
</dbReference>
<dbReference type="InterPro" id="IPR056561">
    <property type="entry name" value="NFP_LYK_LysM1"/>
</dbReference>
<comment type="caution">
    <text evidence="3">The sequence shown here is derived from an EMBL/GenBank/DDBJ whole genome shotgun (WGS) entry which is preliminary data.</text>
</comment>
<name>A0ABD3EN99_9LAMI</name>
<evidence type="ECO:0000256" key="1">
    <source>
        <dbReference type="SAM" id="SignalP"/>
    </source>
</evidence>
<protein>
    <recommendedName>
        <fullName evidence="2">NFP/LYK4/5 first LysM domain-containing protein</fullName>
    </recommendedName>
</protein>
<sequence>MMMPFLPLLLLLLFPAQSKAQQSYVDNKQLRCDQNDTVTLGFLCNGASSSCPSFLTFRSTPTYNTPVTIAYLLSADASRIAAAKLSDSAPITFFFLFNFFF</sequence>
<feature type="signal peptide" evidence="1">
    <location>
        <begin position="1"/>
        <end position="20"/>
    </location>
</feature>
<keyword evidence="1" id="KW-0732">Signal</keyword>
<evidence type="ECO:0000313" key="4">
    <source>
        <dbReference type="Proteomes" id="UP001632038"/>
    </source>
</evidence>
<feature type="chain" id="PRO_5044748560" description="NFP/LYK4/5 first LysM domain-containing protein" evidence="1">
    <location>
        <begin position="21"/>
        <end position="101"/>
    </location>
</feature>
<dbReference type="Pfam" id="PF23446">
    <property type="entry name" value="LysM1_NFP_LYK"/>
    <property type="match status" value="1"/>
</dbReference>
<gene>
    <name evidence="3" type="ORF">CASFOL_001544</name>
</gene>
<dbReference type="PANTHER" id="PTHR45927">
    <property type="entry name" value="LYSM-DOMAIN RECEPTOR-LIKE KINASE-RELATED"/>
    <property type="match status" value="1"/>
</dbReference>
<dbReference type="EMBL" id="JAVIJP010000004">
    <property type="protein sequence ID" value="KAL3654559.1"/>
    <property type="molecule type" value="Genomic_DNA"/>
</dbReference>
<proteinExistence type="predicted"/>
<evidence type="ECO:0000259" key="2">
    <source>
        <dbReference type="Pfam" id="PF23446"/>
    </source>
</evidence>
<dbReference type="Proteomes" id="UP001632038">
    <property type="component" value="Unassembled WGS sequence"/>
</dbReference>
<organism evidence="3 4">
    <name type="scientific">Castilleja foliolosa</name>
    <dbReference type="NCBI Taxonomy" id="1961234"/>
    <lineage>
        <taxon>Eukaryota</taxon>
        <taxon>Viridiplantae</taxon>
        <taxon>Streptophyta</taxon>
        <taxon>Embryophyta</taxon>
        <taxon>Tracheophyta</taxon>
        <taxon>Spermatophyta</taxon>
        <taxon>Magnoliopsida</taxon>
        <taxon>eudicotyledons</taxon>
        <taxon>Gunneridae</taxon>
        <taxon>Pentapetalae</taxon>
        <taxon>asterids</taxon>
        <taxon>lamiids</taxon>
        <taxon>Lamiales</taxon>
        <taxon>Orobanchaceae</taxon>
        <taxon>Pedicularideae</taxon>
        <taxon>Castillejinae</taxon>
        <taxon>Castilleja</taxon>
    </lineage>
</organism>
<dbReference type="AlphaFoldDB" id="A0ABD3EN99"/>
<feature type="domain" description="NFP/LYK4/5 first LysM" evidence="2">
    <location>
        <begin position="50"/>
        <end position="84"/>
    </location>
</feature>
<dbReference type="PANTHER" id="PTHR45927:SF6">
    <property type="entry name" value="PROTEIN LYK5"/>
    <property type="match status" value="1"/>
</dbReference>
<reference evidence="4" key="1">
    <citation type="journal article" date="2024" name="IScience">
        <title>Strigolactones Initiate the Formation of Haustorium-like Structures in Castilleja.</title>
        <authorList>
            <person name="Buerger M."/>
            <person name="Peterson D."/>
            <person name="Chory J."/>
        </authorList>
    </citation>
    <scope>NUCLEOTIDE SEQUENCE [LARGE SCALE GENOMIC DNA]</scope>
</reference>